<dbReference type="CDD" id="cd01283">
    <property type="entry name" value="cytidine_deaminase"/>
    <property type="match status" value="1"/>
</dbReference>
<dbReference type="PANTHER" id="PTHR11644">
    <property type="entry name" value="CYTIDINE DEAMINASE"/>
    <property type="match status" value="1"/>
</dbReference>
<dbReference type="GO" id="GO:0004126">
    <property type="term" value="F:cytidine deaminase activity"/>
    <property type="evidence" value="ECO:0007669"/>
    <property type="project" value="UniProtKB-EC"/>
</dbReference>
<dbReference type="InterPro" id="IPR002125">
    <property type="entry name" value="CMP_dCMP_dom"/>
</dbReference>
<dbReference type="NCBIfam" id="TIGR01354">
    <property type="entry name" value="cyt_deam_tetra"/>
    <property type="match status" value="1"/>
</dbReference>
<comment type="caution">
    <text evidence="14">The sequence shown here is derived from an EMBL/GenBank/DDBJ whole genome shotgun (WGS) entry which is preliminary data.</text>
</comment>
<evidence type="ECO:0000256" key="7">
    <source>
        <dbReference type="ARBA" id="ARBA00022801"/>
    </source>
</evidence>
<dbReference type="InterPro" id="IPR016192">
    <property type="entry name" value="APOBEC/CMP_deaminase_Zn-bd"/>
</dbReference>
<evidence type="ECO:0000256" key="8">
    <source>
        <dbReference type="ARBA" id="ARBA00022833"/>
    </source>
</evidence>
<comment type="similarity">
    <text evidence="3 12">Belongs to the cytidine and deoxycytidylate deaminase family.</text>
</comment>
<dbReference type="EC" id="3.5.4.5" evidence="4 12"/>
<dbReference type="EMBL" id="JAQAGZ010000010">
    <property type="protein sequence ID" value="MCZ8513971.1"/>
    <property type="molecule type" value="Genomic_DNA"/>
</dbReference>
<evidence type="ECO:0000256" key="3">
    <source>
        <dbReference type="ARBA" id="ARBA00006576"/>
    </source>
</evidence>
<dbReference type="InterPro" id="IPR050202">
    <property type="entry name" value="Cyt/Deoxycyt_deaminase"/>
</dbReference>
<comment type="catalytic activity">
    <reaction evidence="11 12">
        <text>cytidine + H2O + H(+) = uridine + NH4(+)</text>
        <dbReference type="Rhea" id="RHEA:16069"/>
        <dbReference type="ChEBI" id="CHEBI:15377"/>
        <dbReference type="ChEBI" id="CHEBI:15378"/>
        <dbReference type="ChEBI" id="CHEBI:16704"/>
        <dbReference type="ChEBI" id="CHEBI:17562"/>
        <dbReference type="ChEBI" id="CHEBI:28938"/>
        <dbReference type="EC" id="3.5.4.5"/>
    </reaction>
</comment>
<evidence type="ECO:0000259" key="13">
    <source>
        <dbReference type="PROSITE" id="PS51747"/>
    </source>
</evidence>
<dbReference type="PROSITE" id="PS00903">
    <property type="entry name" value="CYT_DCMP_DEAMINASES_1"/>
    <property type="match status" value="1"/>
</dbReference>
<dbReference type="Gene3D" id="3.40.140.10">
    <property type="entry name" value="Cytidine Deaminase, domain 2"/>
    <property type="match status" value="1"/>
</dbReference>
<dbReference type="NCBIfam" id="NF004064">
    <property type="entry name" value="PRK05578.1"/>
    <property type="match status" value="1"/>
</dbReference>
<keyword evidence="8 12" id="KW-0862">Zinc</keyword>
<dbReference type="Proteomes" id="UP001527882">
    <property type="component" value="Unassembled WGS sequence"/>
</dbReference>
<keyword evidence="7 12" id="KW-0378">Hydrolase</keyword>
<dbReference type="SUPFAM" id="SSF53927">
    <property type="entry name" value="Cytidine deaminase-like"/>
    <property type="match status" value="1"/>
</dbReference>
<dbReference type="RefSeq" id="WP_269882493.1">
    <property type="nucleotide sequence ID" value="NZ_JAQAGZ010000010.1"/>
</dbReference>
<evidence type="ECO:0000256" key="6">
    <source>
        <dbReference type="ARBA" id="ARBA00022723"/>
    </source>
</evidence>
<sequence>MKEQLIRQAIEARKQAYTPYSHFPVGAALVSGGKVYQGCNIENASFGLTNCAERTAVFKAVSEGNRKIEAIAVVADTDGPVSPCGACRQVLAEFCDHDTKIYLTNLHGNTEEWTMAQLLPGAFQAGDMKKN</sequence>
<evidence type="ECO:0000256" key="5">
    <source>
        <dbReference type="ARBA" id="ARBA00018266"/>
    </source>
</evidence>
<dbReference type="PROSITE" id="PS51747">
    <property type="entry name" value="CYT_DCMP_DEAMINASES_2"/>
    <property type="match status" value="1"/>
</dbReference>
<evidence type="ECO:0000313" key="14">
    <source>
        <dbReference type="EMBL" id="MCZ8513971.1"/>
    </source>
</evidence>
<comment type="function">
    <text evidence="2 12">This enzyme scavenges exogenous and endogenous cytidine and 2'-deoxycytidine for UMP synthesis.</text>
</comment>
<feature type="domain" description="CMP/dCMP-type deaminase" evidence="13">
    <location>
        <begin position="1"/>
        <end position="126"/>
    </location>
</feature>
<organism evidence="14 15">
    <name type="scientific">Paenibacillus gyeongsangnamensis</name>
    <dbReference type="NCBI Taxonomy" id="3388067"/>
    <lineage>
        <taxon>Bacteria</taxon>
        <taxon>Bacillati</taxon>
        <taxon>Bacillota</taxon>
        <taxon>Bacilli</taxon>
        <taxon>Bacillales</taxon>
        <taxon>Paenibacillaceae</taxon>
        <taxon>Paenibacillus</taxon>
    </lineage>
</organism>
<keyword evidence="6 12" id="KW-0479">Metal-binding</keyword>
<evidence type="ECO:0000256" key="4">
    <source>
        <dbReference type="ARBA" id="ARBA00012783"/>
    </source>
</evidence>
<proteinExistence type="inferred from homology"/>
<evidence type="ECO:0000256" key="12">
    <source>
        <dbReference type="RuleBase" id="RU364006"/>
    </source>
</evidence>
<evidence type="ECO:0000256" key="1">
    <source>
        <dbReference type="ARBA" id="ARBA00001947"/>
    </source>
</evidence>
<dbReference type="InterPro" id="IPR006262">
    <property type="entry name" value="Cyt_deam_tetra"/>
</dbReference>
<evidence type="ECO:0000256" key="9">
    <source>
        <dbReference type="ARBA" id="ARBA00032005"/>
    </source>
</evidence>
<reference evidence="14 15" key="1">
    <citation type="submission" date="2022-12" db="EMBL/GenBank/DDBJ databases">
        <title>Draft genome sequence of Paenibacillus sp. dW9.</title>
        <authorList>
            <person name="Choi E.-W."/>
            <person name="Kim D.-U."/>
        </authorList>
    </citation>
    <scope>NUCLEOTIDE SEQUENCE [LARGE SCALE GENOMIC DNA]</scope>
    <source>
        <strain evidence="15">dW9</strain>
    </source>
</reference>
<evidence type="ECO:0000256" key="2">
    <source>
        <dbReference type="ARBA" id="ARBA00003949"/>
    </source>
</evidence>
<keyword evidence="15" id="KW-1185">Reference proteome</keyword>
<gene>
    <name evidence="14" type="ORF">O9H85_16390</name>
</gene>
<accession>A0ABT4QAS3</accession>
<protein>
    <recommendedName>
        <fullName evidence="5 12">Cytidine deaminase</fullName>
        <ecNumber evidence="4 12">3.5.4.5</ecNumber>
    </recommendedName>
    <alternativeName>
        <fullName evidence="9 12">Cytidine aminohydrolase</fullName>
    </alternativeName>
</protein>
<dbReference type="Pfam" id="PF00383">
    <property type="entry name" value="dCMP_cyt_deam_1"/>
    <property type="match status" value="1"/>
</dbReference>
<evidence type="ECO:0000256" key="11">
    <source>
        <dbReference type="ARBA" id="ARBA00049558"/>
    </source>
</evidence>
<evidence type="ECO:0000313" key="15">
    <source>
        <dbReference type="Proteomes" id="UP001527882"/>
    </source>
</evidence>
<dbReference type="InterPro" id="IPR016193">
    <property type="entry name" value="Cytidine_deaminase-like"/>
</dbReference>
<comment type="catalytic activity">
    <reaction evidence="10 12">
        <text>2'-deoxycytidine + H2O + H(+) = 2'-deoxyuridine + NH4(+)</text>
        <dbReference type="Rhea" id="RHEA:13433"/>
        <dbReference type="ChEBI" id="CHEBI:15377"/>
        <dbReference type="ChEBI" id="CHEBI:15378"/>
        <dbReference type="ChEBI" id="CHEBI:15698"/>
        <dbReference type="ChEBI" id="CHEBI:16450"/>
        <dbReference type="ChEBI" id="CHEBI:28938"/>
        <dbReference type="EC" id="3.5.4.5"/>
    </reaction>
</comment>
<evidence type="ECO:0000256" key="10">
    <source>
        <dbReference type="ARBA" id="ARBA00049252"/>
    </source>
</evidence>
<comment type="cofactor">
    <cofactor evidence="1 12">
        <name>Zn(2+)</name>
        <dbReference type="ChEBI" id="CHEBI:29105"/>
    </cofactor>
</comment>
<name>A0ABT4QAS3_9BACL</name>
<dbReference type="PANTHER" id="PTHR11644:SF2">
    <property type="entry name" value="CYTIDINE DEAMINASE"/>
    <property type="match status" value="1"/>
</dbReference>